<dbReference type="InterPro" id="IPR018961">
    <property type="entry name" value="DnaJ_homolog_subfam-C_membr-28"/>
</dbReference>
<organism evidence="2 3">
    <name type="scientific">Celerinatantimonas yamalensis</name>
    <dbReference type="NCBI Taxonomy" id="559956"/>
    <lineage>
        <taxon>Bacteria</taxon>
        <taxon>Pseudomonadati</taxon>
        <taxon>Pseudomonadota</taxon>
        <taxon>Gammaproteobacteria</taxon>
        <taxon>Celerinatantimonadaceae</taxon>
        <taxon>Celerinatantimonas</taxon>
    </lineage>
</organism>
<reference evidence="2 3" key="1">
    <citation type="journal article" date="2013" name="Int. J. Syst. Evol. Microbiol.">
        <title>Celerinatantimonas yamalensis sp. nov., a cold-adapted diazotrophic bacterium from a cold permafrost brine.</title>
        <authorList>
            <person name="Shcherbakova V."/>
            <person name="Chuvilskaya N."/>
            <person name="Rivkina E."/>
            <person name="Demidov N."/>
            <person name="Uchaeva V."/>
            <person name="Suetin S."/>
            <person name="Suzina N."/>
            <person name="Gilichinsky D."/>
        </authorList>
    </citation>
    <scope>NUCLEOTIDE SEQUENCE [LARGE SCALE GENOMIC DNA]</scope>
    <source>
        <strain evidence="2 3">C7</strain>
    </source>
</reference>
<evidence type="ECO:0000313" key="3">
    <source>
        <dbReference type="Proteomes" id="UP001629953"/>
    </source>
</evidence>
<protein>
    <submittedName>
        <fullName evidence="2">DnaJ family domain-containing protein</fullName>
    </submittedName>
</protein>
<accession>A0ABW9G3R4</accession>
<gene>
    <name evidence="2" type="ORF">ABUE30_03395</name>
</gene>
<proteinExistence type="predicted"/>
<comment type="caution">
    <text evidence="2">The sequence shown here is derived from an EMBL/GenBank/DDBJ whole genome shotgun (WGS) entry which is preliminary data.</text>
</comment>
<sequence>MILIDQLAERHIQQAIEQGQLNQLAGTGRPLKLDDDSHVPAELRAGYRVLKNAGFIPPELAERKEALRLCDLLKSTGLPDADPTTQHPIYQQLKKLELKMRVKGINTYAIQHYLHRFSVKTS</sequence>
<dbReference type="Pfam" id="PF09350">
    <property type="entry name" value="DJC28_CD"/>
    <property type="match status" value="1"/>
</dbReference>
<evidence type="ECO:0000313" key="2">
    <source>
        <dbReference type="EMBL" id="MFM2484117.1"/>
    </source>
</evidence>
<dbReference type="PANTHER" id="PTHR39158">
    <property type="entry name" value="OS08G0560600 PROTEIN"/>
    <property type="match status" value="1"/>
</dbReference>
<name>A0ABW9G3R4_9GAMM</name>
<dbReference type="PANTHER" id="PTHR39158:SF1">
    <property type="entry name" value="DNAJ HOMOLOG SUBFAMILY C MEMBER 28"/>
    <property type="match status" value="1"/>
</dbReference>
<feature type="domain" description="DnaJ homologue subfamily C member 28 conserved" evidence="1">
    <location>
        <begin position="7"/>
        <end position="73"/>
    </location>
</feature>
<dbReference type="Proteomes" id="UP001629953">
    <property type="component" value="Unassembled WGS sequence"/>
</dbReference>
<keyword evidence="3" id="KW-1185">Reference proteome</keyword>
<dbReference type="RefSeq" id="WP_408622531.1">
    <property type="nucleotide sequence ID" value="NZ_JBEQCT010000001.1"/>
</dbReference>
<dbReference type="EMBL" id="JBEQCT010000001">
    <property type="protein sequence ID" value="MFM2484117.1"/>
    <property type="molecule type" value="Genomic_DNA"/>
</dbReference>
<evidence type="ECO:0000259" key="1">
    <source>
        <dbReference type="Pfam" id="PF09350"/>
    </source>
</evidence>
<dbReference type="InterPro" id="IPR052573">
    <property type="entry name" value="DnaJ_C_subfamily_28"/>
</dbReference>